<keyword evidence="4 5" id="KW-0413">Isomerase</keyword>
<dbReference type="EC" id="5.4.99.25" evidence="5"/>
<feature type="active site" description="Nucleophile" evidence="5">
    <location>
        <position position="38"/>
    </location>
</feature>
<dbReference type="Pfam" id="PF01509">
    <property type="entry name" value="TruB_N"/>
    <property type="match status" value="1"/>
</dbReference>
<dbReference type="PANTHER" id="PTHR13767:SF2">
    <property type="entry name" value="PSEUDOURIDYLATE SYNTHASE TRUB1"/>
    <property type="match status" value="1"/>
</dbReference>
<protein>
    <recommendedName>
        <fullName evidence="5">tRNA pseudouridine synthase B</fullName>
        <ecNumber evidence="5">5.4.99.25</ecNumber>
    </recommendedName>
    <alternativeName>
        <fullName evidence="5">tRNA pseudouridine(55) synthase</fullName>
        <shortName evidence="5">Psi55 synthase</shortName>
    </alternativeName>
    <alternativeName>
        <fullName evidence="5">tRNA pseudouridylate synthase</fullName>
    </alternativeName>
    <alternativeName>
        <fullName evidence="5">tRNA-uridine isomerase</fullName>
    </alternativeName>
</protein>
<organism evidence="7 8">
    <name type="scientific">Helicobacter valdiviensis</name>
    <dbReference type="NCBI Taxonomy" id="1458358"/>
    <lineage>
        <taxon>Bacteria</taxon>
        <taxon>Pseudomonadati</taxon>
        <taxon>Campylobacterota</taxon>
        <taxon>Epsilonproteobacteria</taxon>
        <taxon>Campylobacterales</taxon>
        <taxon>Helicobacteraceae</taxon>
        <taxon>Helicobacter</taxon>
    </lineage>
</organism>
<dbReference type="SUPFAM" id="SSF55120">
    <property type="entry name" value="Pseudouridine synthase"/>
    <property type="match status" value="1"/>
</dbReference>
<evidence type="ECO:0000313" key="7">
    <source>
        <dbReference type="EMBL" id="PZT47814.1"/>
    </source>
</evidence>
<keyword evidence="8" id="KW-1185">Reference proteome</keyword>
<keyword evidence="3 5" id="KW-0819">tRNA processing</keyword>
<evidence type="ECO:0000256" key="2">
    <source>
        <dbReference type="ARBA" id="ARBA00005642"/>
    </source>
</evidence>
<dbReference type="NCBIfam" id="TIGR00431">
    <property type="entry name" value="TruB"/>
    <property type="match status" value="1"/>
</dbReference>
<reference evidence="7 8" key="1">
    <citation type="submission" date="2017-03" db="EMBL/GenBank/DDBJ databases">
        <title>Genomic and clinical evidence uncovers the enterohepatic species Helicobacter valdiviensis as a potential human intestinal pathogen.</title>
        <authorList>
            <person name="Fresia P."/>
            <person name="Jara R."/>
            <person name="Sierra R."/>
            <person name="Ferres I."/>
            <person name="Greif G."/>
            <person name="Iraola G."/>
            <person name="Collado L."/>
        </authorList>
    </citation>
    <scope>NUCLEOTIDE SEQUENCE [LARGE SCALE GENOMIC DNA]</scope>
    <source>
        <strain evidence="7 8">WBE14</strain>
    </source>
</reference>
<dbReference type="AlphaFoldDB" id="A0A2W6MTE7"/>
<proteinExistence type="inferred from homology"/>
<sequence length="278" mass="31800">MDCIFVANKPLFVSSNKFLNNLKKRDNVKKGGFSGILDPFACGALIVAYGQYTRLFSFINKEPKVYKATLWLGLKSDSLDIENIMGIYDTPKLSEARVQEVVESFCGEVKFTPPKFSAKKIEGKKAYELARAGEEVRLKEEVMKIFKIEFLGYNHPFVSFRVWVSAGSYIRSLGEMIAQKLGTFGALSYLERESEGGFKYEGQKHLNPLEILPFCKINARDLENGELYSKMINGKKLEAKELKIYKEGEYIVYFDEFFSIISYKNHAITYLLNRIPLC</sequence>
<dbReference type="RefSeq" id="WP_111230080.1">
    <property type="nucleotide sequence ID" value="NZ_NBIU01000020.1"/>
</dbReference>
<dbReference type="Gene3D" id="3.30.2350.10">
    <property type="entry name" value="Pseudouridine synthase"/>
    <property type="match status" value="1"/>
</dbReference>
<evidence type="ECO:0000256" key="3">
    <source>
        <dbReference type="ARBA" id="ARBA00022694"/>
    </source>
</evidence>
<dbReference type="GO" id="GO:0031119">
    <property type="term" value="P:tRNA pseudouridine synthesis"/>
    <property type="evidence" value="ECO:0007669"/>
    <property type="project" value="UniProtKB-UniRule"/>
</dbReference>
<dbReference type="GO" id="GO:1990481">
    <property type="term" value="P:mRNA pseudouridine synthesis"/>
    <property type="evidence" value="ECO:0007669"/>
    <property type="project" value="TreeGrafter"/>
</dbReference>
<dbReference type="EMBL" id="NBIU01000020">
    <property type="protein sequence ID" value="PZT47814.1"/>
    <property type="molecule type" value="Genomic_DNA"/>
</dbReference>
<evidence type="ECO:0000256" key="4">
    <source>
        <dbReference type="ARBA" id="ARBA00023235"/>
    </source>
</evidence>
<comment type="similarity">
    <text evidence="2 5">Belongs to the pseudouridine synthase TruB family. Type 1 subfamily.</text>
</comment>
<dbReference type="PANTHER" id="PTHR13767">
    <property type="entry name" value="TRNA-PSEUDOURIDINE SYNTHASE"/>
    <property type="match status" value="1"/>
</dbReference>
<dbReference type="HAMAP" id="MF_01080">
    <property type="entry name" value="TruB_bact"/>
    <property type="match status" value="1"/>
</dbReference>
<dbReference type="GO" id="GO:0160148">
    <property type="term" value="F:tRNA pseudouridine(55) synthase activity"/>
    <property type="evidence" value="ECO:0007669"/>
    <property type="project" value="UniProtKB-EC"/>
</dbReference>
<dbReference type="InterPro" id="IPR020103">
    <property type="entry name" value="PsdUridine_synth_cat_dom_sf"/>
</dbReference>
<name>A0A2W6MTE7_9HELI</name>
<evidence type="ECO:0000256" key="5">
    <source>
        <dbReference type="HAMAP-Rule" id="MF_01080"/>
    </source>
</evidence>
<feature type="domain" description="Pseudouridine synthase II N-terminal" evidence="6">
    <location>
        <begin position="25"/>
        <end position="170"/>
    </location>
</feature>
<comment type="caution">
    <text evidence="7">The sequence shown here is derived from an EMBL/GenBank/DDBJ whole genome shotgun (WGS) entry which is preliminary data.</text>
</comment>
<dbReference type="GO" id="GO:0003723">
    <property type="term" value="F:RNA binding"/>
    <property type="evidence" value="ECO:0007669"/>
    <property type="project" value="InterPro"/>
</dbReference>
<dbReference type="Proteomes" id="UP000249746">
    <property type="component" value="Unassembled WGS sequence"/>
</dbReference>
<accession>A0A2W6MTE7</accession>
<gene>
    <name evidence="5" type="primary">truB</name>
    <name evidence="7" type="ORF">B6S12_06925</name>
</gene>
<comment type="function">
    <text evidence="5">Responsible for synthesis of pseudouridine from uracil-55 in the psi GC loop of transfer RNAs.</text>
</comment>
<dbReference type="InterPro" id="IPR014780">
    <property type="entry name" value="tRNA_psdUridine_synth_TruB"/>
</dbReference>
<comment type="catalytic activity">
    <reaction evidence="1 5">
        <text>uridine(55) in tRNA = pseudouridine(55) in tRNA</text>
        <dbReference type="Rhea" id="RHEA:42532"/>
        <dbReference type="Rhea" id="RHEA-COMP:10101"/>
        <dbReference type="Rhea" id="RHEA-COMP:10102"/>
        <dbReference type="ChEBI" id="CHEBI:65314"/>
        <dbReference type="ChEBI" id="CHEBI:65315"/>
        <dbReference type="EC" id="5.4.99.25"/>
    </reaction>
</comment>
<dbReference type="InterPro" id="IPR002501">
    <property type="entry name" value="PsdUridine_synth_N"/>
</dbReference>
<evidence type="ECO:0000313" key="8">
    <source>
        <dbReference type="Proteomes" id="UP000249746"/>
    </source>
</evidence>
<evidence type="ECO:0000256" key="1">
    <source>
        <dbReference type="ARBA" id="ARBA00000385"/>
    </source>
</evidence>
<dbReference type="OrthoDB" id="9802309at2"/>
<evidence type="ECO:0000259" key="6">
    <source>
        <dbReference type="Pfam" id="PF01509"/>
    </source>
</evidence>